<organism evidence="6 7">
    <name type="scientific">Alteribacter lacisalsi</name>
    <dbReference type="NCBI Taxonomy" id="2045244"/>
    <lineage>
        <taxon>Bacteria</taxon>
        <taxon>Bacillati</taxon>
        <taxon>Bacillota</taxon>
        <taxon>Bacilli</taxon>
        <taxon>Bacillales</taxon>
        <taxon>Bacillaceae</taxon>
        <taxon>Alteribacter</taxon>
    </lineage>
</organism>
<evidence type="ECO:0000256" key="3">
    <source>
        <dbReference type="ARBA" id="ARBA00023098"/>
    </source>
</evidence>
<gene>
    <name evidence="6" type="ORF">CR205_04745</name>
</gene>
<dbReference type="InterPro" id="IPR002641">
    <property type="entry name" value="PNPLA_dom"/>
</dbReference>
<dbReference type="Pfam" id="PF01734">
    <property type="entry name" value="Patatin"/>
    <property type="match status" value="1"/>
</dbReference>
<reference evidence="6 7" key="1">
    <citation type="submission" date="2017-10" db="EMBL/GenBank/DDBJ databases">
        <title>Bacillus sp. nov., a halophilic bacterium isolated from a Yangshapao Lake.</title>
        <authorList>
            <person name="Wang H."/>
        </authorList>
    </citation>
    <scope>NUCLEOTIDE SEQUENCE [LARGE SCALE GENOMIC DNA]</scope>
    <source>
        <strain evidence="6 7">YSP-3</strain>
    </source>
</reference>
<feature type="domain" description="PNPLA" evidence="5">
    <location>
        <begin position="7"/>
        <end position="165"/>
    </location>
</feature>
<feature type="active site" description="Proton acceptor" evidence="4">
    <location>
        <position position="152"/>
    </location>
</feature>
<dbReference type="PANTHER" id="PTHR14226:SF76">
    <property type="entry name" value="NTE FAMILY PROTEIN RSSA"/>
    <property type="match status" value="1"/>
</dbReference>
<dbReference type="PROSITE" id="PS51635">
    <property type="entry name" value="PNPLA"/>
    <property type="match status" value="1"/>
</dbReference>
<evidence type="ECO:0000256" key="4">
    <source>
        <dbReference type="PROSITE-ProRule" id="PRU01161"/>
    </source>
</evidence>
<evidence type="ECO:0000256" key="2">
    <source>
        <dbReference type="ARBA" id="ARBA00022963"/>
    </source>
</evidence>
<dbReference type="Gene3D" id="3.40.1090.10">
    <property type="entry name" value="Cytosolic phospholipase A2 catalytic domain"/>
    <property type="match status" value="2"/>
</dbReference>
<accession>A0A2W0H9V4</accession>
<keyword evidence="3 4" id="KW-0443">Lipid metabolism</keyword>
<dbReference type="Proteomes" id="UP000248066">
    <property type="component" value="Unassembled WGS sequence"/>
</dbReference>
<keyword evidence="7" id="KW-1185">Reference proteome</keyword>
<dbReference type="GO" id="GO:0016042">
    <property type="term" value="P:lipid catabolic process"/>
    <property type="evidence" value="ECO:0007669"/>
    <property type="project" value="UniProtKB-UniRule"/>
</dbReference>
<sequence length="269" mass="29993">MNPKIGLALGSGGSRGFAHIGVLKVLIREGIPVDYIAGSSMGALIGTLFSAGHAPDMLEKMALQFRRKYFLDFTVPKMGFIKGDKAKSVIKMLMKQKNLEELSPPVSVIATDLKKGDKAVFTQGDAARAVRASIAIPGILVPERIEGRLYVDGGVIDRVPVSVVKEMGADLVIAVDVSYFNKEPEITSIYDVIIQSMDIMEKEMVRFREIEADLMVRPIFKHIKATQFTEVEEIILQGEREMEKHLDAFKESMAAWRERQHERKKGEND</sequence>
<dbReference type="PANTHER" id="PTHR14226">
    <property type="entry name" value="NEUROPATHY TARGET ESTERASE/SWISS CHEESE D.MELANOGASTER"/>
    <property type="match status" value="1"/>
</dbReference>
<dbReference type="GO" id="GO:0016787">
    <property type="term" value="F:hydrolase activity"/>
    <property type="evidence" value="ECO:0007669"/>
    <property type="project" value="UniProtKB-UniRule"/>
</dbReference>
<feature type="active site" description="Nucleophile" evidence="4">
    <location>
        <position position="40"/>
    </location>
</feature>
<protein>
    <submittedName>
        <fullName evidence="6">Esterase</fullName>
    </submittedName>
</protein>
<feature type="short sequence motif" description="GXSXG" evidence="4">
    <location>
        <begin position="38"/>
        <end position="42"/>
    </location>
</feature>
<dbReference type="InterPro" id="IPR050301">
    <property type="entry name" value="NTE"/>
</dbReference>
<comment type="caution">
    <text evidence="6">The sequence shown here is derived from an EMBL/GenBank/DDBJ whole genome shotgun (WGS) entry which is preliminary data.</text>
</comment>
<evidence type="ECO:0000313" key="7">
    <source>
        <dbReference type="Proteomes" id="UP000248066"/>
    </source>
</evidence>
<dbReference type="OrthoDB" id="9770965at2"/>
<feature type="short sequence motif" description="DGA/G" evidence="4">
    <location>
        <begin position="152"/>
        <end position="154"/>
    </location>
</feature>
<name>A0A2W0H9V4_9BACI</name>
<dbReference type="RefSeq" id="WP_110517458.1">
    <property type="nucleotide sequence ID" value="NZ_PDOF01000001.1"/>
</dbReference>
<keyword evidence="2 4" id="KW-0442">Lipid degradation</keyword>
<dbReference type="InterPro" id="IPR016035">
    <property type="entry name" value="Acyl_Trfase/lysoPLipase"/>
</dbReference>
<proteinExistence type="predicted"/>
<evidence type="ECO:0000259" key="5">
    <source>
        <dbReference type="PROSITE" id="PS51635"/>
    </source>
</evidence>
<dbReference type="SUPFAM" id="SSF52151">
    <property type="entry name" value="FabD/lysophospholipase-like"/>
    <property type="match status" value="1"/>
</dbReference>
<dbReference type="EMBL" id="PDOF01000001">
    <property type="protein sequence ID" value="PYZ97907.1"/>
    <property type="molecule type" value="Genomic_DNA"/>
</dbReference>
<keyword evidence="1 4" id="KW-0378">Hydrolase</keyword>
<comment type="caution">
    <text evidence="4">Lacks conserved residue(s) required for the propagation of feature annotation.</text>
</comment>
<evidence type="ECO:0000313" key="6">
    <source>
        <dbReference type="EMBL" id="PYZ97907.1"/>
    </source>
</evidence>
<evidence type="ECO:0000256" key="1">
    <source>
        <dbReference type="ARBA" id="ARBA00022801"/>
    </source>
</evidence>
<dbReference type="AlphaFoldDB" id="A0A2W0H9V4"/>